<reference evidence="4 5" key="1">
    <citation type="submission" date="2020-08" db="EMBL/GenBank/DDBJ databases">
        <title>Genomic Encyclopedia of Type Strains, Phase IV (KMG-IV): sequencing the most valuable type-strain genomes for metagenomic binning, comparative biology and taxonomic classification.</title>
        <authorList>
            <person name="Goeker M."/>
        </authorList>
    </citation>
    <scope>NUCLEOTIDE SEQUENCE [LARGE SCALE GENOMIC DNA]</scope>
    <source>
        <strain evidence="4 5">DSM 22368</strain>
    </source>
</reference>
<dbReference type="NCBIfam" id="TIGR02378">
    <property type="entry name" value="nirD_assim_sml"/>
    <property type="match status" value="1"/>
</dbReference>
<dbReference type="FunCoup" id="A0A7X0MU23">
    <property type="interactions" value="36"/>
</dbReference>
<dbReference type="PANTHER" id="PTHR40562">
    <property type="match status" value="1"/>
</dbReference>
<organism evidence="4 5">
    <name type="scientific">Pseudoteredinibacter isoporae</name>
    <dbReference type="NCBI Taxonomy" id="570281"/>
    <lineage>
        <taxon>Bacteria</taxon>
        <taxon>Pseudomonadati</taxon>
        <taxon>Pseudomonadota</taxon>
        <taxon>Gammaproteobacteria</taxon>
        <taxon>Cellvibrionales</taxon>
        <taxon>Cellvibrionaceae</taxon>
        <taxon>Pseudoteredinibacter</taxon>
    </lineage>
</organism>
<keyword evidence="2" id="KW-0534">Nitrate assimilation</keyword>
<sequence length="115" mass="12601">MNDNKWTHLCKTSDLVKDSGVCALLENTQVAVFYLSRPEPKIYAVNNYDPIGKANVMSRGIVGCLGDEPVVASPLYKQHFSLLSGQCLEQEGSQITVYPVRVEGDDVQLSIANAK</sequence>
<dbReference type="Proteomes" id="UP000528457">
    <property type="component" value="Unassembled WGS sequence"/>
</dbReference>
<dbReference type="Gene3D" id="2.102.10.10">
    <property type="entry name" value="Rieske [2Fe-2S] iron-sulphur domain"/>
    <property type="match status" value="1"/>
</dbReference>
<evidence type="ECO:0000256" key="1">
    <source>
        <dbReference type="ARBA" id="ARBA00023002"/>
    </source>
</evidence>
<dbReference type="EMBL" id="JACHHT010000001">
    <property type="protein sequence ID" value="MBB6519813.1"/>
    <property type="molecule type" value="Genomic_DNA"/>
</dbReference>
<dbReference type="InterPro" id="IPR036922">
    <property type="entry name" value="Rieske_2Fe-2S_sf"/>
</dbReference>
<dbReference type="InterPro" id="IPR012748">
    <property type="entry name" value="Rieske-like_NirD"/>
</dbReference>
<dbReference type="AlphaFoldDB" id="A0A7X0MU23"/>
<evidence type="ECO:0000256" key="2">
    <source>
        <dbReference type="ARBA" id="ARBA00023063"/>
    </source>
</evidence>
<evidence type="ECO:0000313" key="5">
    <source>
        <dbReference type="Proteomes" id="UP000528457"/>
    </source>
</evidence>
<gene>
    <name evidence="4" type="ORF">HNR48_000091</name>
</gene>
<keyword evidence="1 4" id="KW-0560">Oxidoreductase</keyword>
<evidence type="ECO:0000259" key="3">
    <source>
        <dbReference type="Pfam" id="PF13806"/>
    </source>
</evidence>
<dbReference type="Pfam" id="PF13806">
    <property type="entry name" value="Rieske_2"/>
    <property type="match status" value="1"/>
</dbReference>
<dbReference type="GO" id="GO:0051537">
    <property type="term" value="F:2 iron, 2 sulfur cluster binding"/>
    <property type="evidence" value="ECO:0007669"/>
    <property type="project" value="InterPro"/>
</dbReference>
<proteinExistence type="predicted"/>
<dbReference type="GO" id="GO:0042128">
    <property type="term" value="P:nitrate assimilation"/>
    <property type="evidence" value="ECO:0007669"/>
    <property type="project" value="UniProtKB-KW"/>
</dbReference>
<dbReference type="EC" id="1.7.1.15" evidence="4"/>
<dbReference type="RefSeq" id="WP_166853077.1">
    <property type="nucleotide sequence ID" value="NZ_JAAONY010000001.1"/>
</dbReference>
<name>A0A7X0MU23_9GAMM</name>
<evidence type="ECO:0000313" key="4">
    <source>
        <dbReference type="EMBL" id="MBB6519813.1"/>
    </source>
</evidence>
<dbReference type="PROSITE" id="PS51300">
    <property type="entry name" value="NIRD"/>
    <property type="match status" value="1"/>
</dbReference>
<protein>
    <submittedName>
        <fullName evidence="4">Nitrite reductase (NADH) small subunit</fullName>
        <ecNumber evidence="4">1.7.1.15</ecNumber>
    </submittedName>
</protein>
<dbReference type="InParanoid" id="A0A7X0MU23"/>
<dbReference type="GO" id="GO:0106316">
    <property type="term" value="F:nitrite reductase (NADH) activity"/>
    <property type="evidence" value="ECO:0007669"/>
    <property type="project" value="UniProtKB-EC"/>
</dbReference>
<keyword evidence="5" id="KW-1185">Reference proteome</keyword>
<dbReference type="PANTHER" id="PTHR40562:SF1">
    <property type="entry name" value="NITRITE REDUCTASE (NADH) SMALL SUBUNIT"/>
    <property type="match status" value="1"/>
</dbReference>
<dbReference type="SUPFAM" id="SSF50022">
    <property type="entry name" value="ISP domain"/>
    <property type="match status" value="1"/>
</dbReference>
<accession>A0A7X0MU23</accession>
<feature type="domain" description="Rieske-like [2Fe-2S]" evidence="3">
    <location>
        <begin position="5"/>
        <end position="109"/>
    </location>
</feature>
<dbReference type="CDD" id="cd03529">
    <property type="entry name" value="Rieske_NirD"/>
    <property type="match status" value="1"/>
</dbReference>
<comment type="caution">
    <text evidence="4">The sequence shown here is derived from an EMBL/GenBank/DDBJ whole genome shotgun (WGS) entry which is preliminary data.</text>
</comment>
<dbReference type="InterPro" id="IPR017881">
    <property type="entry name" value="NirD"/>
</dbReference>